<proteinExistence type="predicted"/>
<evidence type="ECO:0000313" key="8">
    <source>
        <dbReference type="EMBL" id="SMH35242.1"/>
    </source>
</evidence>
<dbReference type="EMBL" id="RJJH01000001">
    <property type="protein sequence ID" value="RNI13559.1"/>
    <property type="molecule type" value="Genomic_DNA"/>
</dbReference>
<feature type="region of interest" description="Disordered" evidence="4">
    <location>
        <begin position="238"/>
        <end position="258"/>
    </location>
</feature>
<evidence type="ECO:0000256" key="4">
    <source>
        <dbReference type="SAM" id="MobiDB-lite"/>
    </source>
</evidence>
<evidence type="ECO:0000313" key="7">
    <source>
        <dbReference type="EMBL" id="RNI13559.1"/>
    </source>
</evidence>
<dbReference type="STRING" id="523843.SAMN06264941_0957"/>
<dbReference type="Proteomes" id="UP000278252">
    <property type="component" value="Unassembled WGS sequence"/>
</dbReference>
<dbReference type="AlphaFoldDB" id="A0A1L9C4Y5"/>
<gene>
    <name evidence="7" type="ORF">EFE41_02995</name>
    <name evidence="6" type="ORF">MPF_0380</name>
    <name evidence="8" type="ORF">SAMN06264941_0957</name>
</gene>
<dbReference type="Proteomes" id="UP000193969">
    <property type="component" value="Unassembled WGS sequence"/>
</dbReference>
<reference evidence="6 9" key="1">
    <citation type="submission" date="2014-12" db="EMBL/GenBank/DDBJ databases">
        <title>The genome sequence of Methanohalophilus portucalensis strain FDF1.</title>
        <authorList>
            <person name="Lai M.-C."/>
            <person name="Lai S.-J."/>
        </authorList>
    </citation>
    <scope>NUCLEOTIDE SEQUENCE [LARGE SCALE GENOMIC DNA]</scope>
    <source>
        <strain evidence="6 9">FDF-1</strain>
    </source>
</reference>
<dbReference type="GO" id="GO:0097589">
    <property type="term" value="C:archaeal-type flagellum"/>
    <property type="evidence" value="ECO:0007669"/>
    <property type="project" value="UniProtKB-SubCell"/>
</dbReference>
<reference evidence="8" key="3">
    <citation type="submission" date="2017-04" db="EMBL/GenBank/DDBJ databases">
        <authorList>
            <person name="Afonso C.L."/>
            <person name="Miller P.J."/>
            <person name="Scott M.A."/>
            <person name="Spackman E."/>
            <person name="Goraichik I."/>
            <person name="Dimitrov K.M."/>
            <person name="Suarez D.L."/>
            <person name="Swayne D.E."/>
        </authorList>
    </citation>
    <scope>NUCLEOTIDE SEQUENCE [LARGE SCALE GENOMIC DNA]</scope>
    <source>
        <strain evidence="8">FDF-1</strain>
    </source>
</reference>
<evidence type="ECO:0000259" key="5">
    <source>
        <dbReference type="Pfam" id="PF04659"/>
    </source>
</evidence>
<dbReference type="InterPro" id="IPR009205">
    <property type="entry name" value="FlaC_arc"/>
</dbReference>
<evidence type="ECO:0000313" key="6">
    <source>
        <dbReference type="EMBL" id="OJH49592.1"/>
    </source>
</evidence>
<dbReference type="OrthoDB" id="121879at2157"/>
<comment type="subcellular location">
    <subcellularLocation>
        <location evidence="1">Archaeal flagellum</location>
    </subcellularLocation>
</comment>
<keyword evidence="3" id="KW-0175">Coiled coil</keyword>
<dbReference type="Proteomes" id="UP000185713">
    <property type="component" value="Unassembled WGS sequence"/>
</dbReference>
<dbReference type="PANTHER" id="PTHR40698:SF1">
    <property type="entry name" value="FLAGELLA-RELATED PROTEIN D-RELATED"/>
    <property type="match status" value="1"/>
</dbReference>
<dbReference type="PANTHER" id="PTHR40698">
    <property type="entry name" value="FLAGELLA-RELATED PROTEIN E-RELATED-RELATED"/>
    <property type="match status" value="1"/>
</dbReference>
<dbReference type="EMBL" id="FXBN01000001">
    <property type="protein sequence ID" value="SMH35242.1"/>
    <property type="molecule type" value="Genomic_DNA"/>
</dbReference>
<sequence>MAGIGQTIQGLKSKFFKKKGNQDKSSLPDEDNDFASEPPFDEDYSDGQSSEDYDNSPDSDIAEENTRRIAELEDKISKIDVTVSMVQNENKEVKETIEKIDQSVLDLLSLYEVVSNQVNPFVGEEEENKEILERFDKNEEHIHELSKSMKMLRNEIANVEQKTAASGVSPETGEHIEAINGKLETFADALVDTNERMQGISQAMDSFTQRADVLEGRIEDLTITNGETAERMNSLENGIASQPDQHSTKKAKPDRDTVENDYEEEFAGKLPLLDLDIVKKKPTNIIVLLNWIEFLMERVGRNNLMDVLDYYVDIGWISEGVRSEIMAYARGIDYYVEKPTWRLLPEDHTKSLLFIEKLRGRKIDRNMLSTIDREMAKVKHGLEELYGI</sequence>
<dbReference type="SUPFAM" id="SSF57997">
    <property type="entry name" value="Tropomyosin"/>
    <property type="match status" value="1"/>
</dbReference>
<feature type="domain" description="Archaeal flagella protein FlaD/E" evidence="5">
    <location>
        <begin position="275"/>
        <end position="360"/>
    </location>
</feature>
<dbReference type="InterPro" id="IPR006752">
    <property type="entry name" value="Arch_fla_DE"/>
</dbReference>
<dbReference type="GO" id="GO:0097588">
    <property type="term" value="P:archaeal or bacterial-type flagellum-dependent cell motility"/>
    <property type="evidence" value="ECO:0007669"/>
    <property type="project" value="InterPro"/>
</dbReference>
<dbReference type="RefSeq" id="WP_072358522.1">
    <property type="nucleotide sequence ID" value="NZ_FXBN01000001.1"/>
</dbReference>
<organism evidence="6 9">
    <name type="scientific">Methanohalophilus portucalensis FDF-1</name>
    <dbReference type="NCBI Taxonomy" id="523843"/>
    <lineage>
        <taxon>Archaea</taxon>
        <taxon>Methanobacteriati</taxon>
        <taxon>Methanobacteriota</taxon>
        <taxon>Stenosarchaea group</taxon>
        <taxon>Methanomicrobia</taxon>
        <taxon>Methanosarcinales</taxon>
        <taxon>Methanosarcinaceae</taxon>
        <taxon>Methanohalophilus</taxon>
    </lineage>
</organism>
<evidence type="ECO:0000256" key="1">
    <source>
        <dbReference type="ARBA" id="ARBA00004618"/>
    </source>
</evidence>
<evidence type="ECO:0000313" key="9">
    <source>
        <dbReference type="Proteomes" id="UP000185713"/>
    </source>
</evidence>
<name>A0A1L9C4Y5_9EURY</name>
<feature type="compositionally biased region" description="Acidic residues" evidence="4">
    <location>
        <begin position="28"/>
        <end position="63"/>
    </location>
</feature>
<feature type="coiled-coil region" evidence="3">
    <location>
        <begin position="135"/>
        <end position="162"/>
    </location>
</feature>
<keyword evidence="2" id="KW-0974">Archaeal flagellum</keyword>
<reference evidence="7 11" key="4">
    <citation type="submission" date="2018-10" db="EMBL/GenBank/DDBJ databases">
        <title>Cultivation of a novel Methanohalophilus strain from Kebrit Deep of the Red Sea and a genomic comparison of members of the genus Methanohalophilus.</title>
        <authorList>
            <person name="Guan Y."/>
            <person name="Ngugi D.K."/>
            <person name="Stingl U."/>
        </authorList>
    </citation>
    <scope>NUCLEOTIDE SEQUENCE [LARGE SCALE GENOMIC DNA]</scope>
    <source>
        <strain evidence="7 11">DSM 7471</strain>
    </source>
</reference>
<dbReference type="Pfam" id="PF05377">
    <property type="entry name" value="FlaC_arch"/>
    <property type="match status" value="1"/>
</dbReference>
<feature type="region of interest" description="Disordered" evidence="4">
    <location>
        <begin position="15"/>
        <end position="64"/>
    </location>
</feature>
<keyword evidence="6" id="KW-0969">Cilium</keyword>
<reference evidence="10" key="2">
    <citation type="submission" date="2017-04" db="EMBL/GenBank/DDBJ databases">
        <authorList>
            <person name="Varghese N."/>
            <person name="Submissions S."/>
        </authorList>
    </citation>
    <scope>NUCLEOTIDE SEQUENCE [LARGE SCALE GENOMIC DNA]</scope>
    <source>
        <strain evidence="10">FDF-1</strain>
    </source>
</reference>
<dbReference type="InterPro" id="IPR052494">
    <property type="entry name" value="Flagella_assembly_related"/>
</dbReference>
<protein>
    <submittedName>
        <fullName evidence="6">Flagella protein</fullName>
    </submittedName>
    <submittedName>
        <fullName evidence="8">Flagellar protein FlaD</fullName>
    </submittedName>
</protein>
<dbReference type="EMBL" id="JWTK01000002">
    <property type="protein sequence ID" value="OJH49592.1"/>
    <property type="molecule type" value="Genomic_DNA"/>
</dbReference>
<keyword evidence="6" id="KW-0966">Cell projection</keyword>
<evidence type="ECO:0000256" key="3">
    <source>
        <dbReference type="SAM" id="Coils"/>
    </source>
</evidence>
<evidence type="ECO:0000313" key="11">
    <source>
        <dbReference type="Proteomes" id="UP000278252"/>
    </source>
</evidence>
<accession>A0A1L9C4Y5</accession>
<keyword evidence="10" id="KW-1185">Reference proteome</keyword>
<evidence type="ECO:0000313" key="10">
    <source>
        <dbReference type="Proteomes" id="UP000193969"/>
    </source>
</evidence>
<evidence type="ECO:0000256" key="2">
    <source>
        <dbReference type="ARBA" id="ARBA00022440"/>
    </source>
</evidence>
<dbReference type="Pfam" id="PF04659">
    <property type="entry name" value="Arch_fla_DE"/>
    <property type="match status" value="1"/>
</dbReference>
<keyword evidence="6" id="KW-0282">Flagellum</keyword>